<keyword evidence="5" id="KW-0547">Nucleotide-binding</keyword>
<dbReference type="PROSITE" id="PS00211">
    <property type="entry name" value="ABC_TRANSPORTER_1"/>
    <property type="match status" value="1"/>
</dbReference>
<dbReference type="InterPro" id="IPR017871">
    <property type="entry name" value="ABC_transporter-like_CS"/>
</dbReference>
<accession>A0A545AFF4</accession>
<keyword evidence="2" id="KW-0813">Transport</keyword>
<dbReference type="InterPro" id="IPR039421">
    <property type="entry name" value="Type_1_exporter"/>
</dbReference>
<comment type="similarity">
    <text evidence="9">Belongs to the ABC transporter superfamily. Lipid exporter (TC 3.A.1.106) family.</text>
</comment>
<feature type="transmembrane region" description="Helical" evidence="10">
    <location>
        <begin position="786"/>
        <end position="810"/>
    </location>
</feature>
<dbReference type="Gene3D" id="1.20.1560.10">
    <property type="entry name" value="ABC transporter type 1, transmembrane domain"/>
    <property type="match status" value="2"/>
</dbReference>
<feature type="transmembrane region" description="Helical" evidence="10">
    <location>
        <begin position="896"/>
        <end position="917"/>
    </location>
</feature>
<evidence type="ECO:0000256" key="8">
    <source>
        <dbReference type="ARBA" id="ARBA00023136"/>
    </source>
</evidence>
<dbReference type="CDD" id="cd18546">
    <property type="entry name" value="ABC_6TM_Rv0194_D2_like"/>
    <property type="match status" value="1"/>
</dbReference>
<evidence type="ECO:0000256" key="2">
    <source>
        <dbReference type="ARBA" id="ARBA00022448"/>
    </source>
</evidence>
<evidence type="ECO:0000256" key="10">
    <source>
        <dbReference type="SAM" id="Phobius"/>
    </source>
</evidence>
<dbReference type="InParanoid" id="A0A545AFF4"/>
<evidence type="ECO:0000256" key="4">
    <source>
        <dbReference type="ARBA" id="ARBA00022692"/>
    </source>
</evidence>
<dbReference type="PANTHER" id="PTHR43394">
    <property type="entry name" value="ATP-DEPENDENT PERMEASE MDL1, MITOCHONDRIAL"/>
    <property type="match status" value="1"/>
</dbReference>
<proteinExistence type="inferred from homology"/>
<keyword evidence="14" id="KW-1185">Reference proteome</keyword>
<feature type="transmembrane region" description="Helical" evidence="10">
    <location>
        <begin position="276"/>
        <end position="297"/>
    </location>
</feature>
<comment type="subcellular location">
    <subcellularLocation>
        <location evidence="1">Cell membrane</location>
        <topology evidence="1">Multi-pass membrane protein</topology>
    </subcellularLocation>
</comment>
<dbReference type="FunCoup" id="A0A545AFF4">
    <property type="interactions" value="72"/>
</dbReference>
<evidence type="ECO:0000256" key="7">
    <source>
        <dbReference type="ARBA" id="ARBA00022989"/>
    </source>
</evidence>
<evidence type="ECO:0000259" key="12">
    <source>
        <dbReference type="PROSITE" id="PS50929"/>
    </source>
</evidence>
<dbReference type="AlphaFoldDB" id="A0A545AFF4"/>
<evidence type="ECO:0000256" key="3">
    <source>
        <dbReference type="ARBA" id="ARBA00022475"/>
    </source>
</evidence>
<feature type="domain" description="ABC transporter" evidence="11">
    <location>
        <begin position="339"/>
        <end position="573"/>
    </location>
</feature>
<feature type="domain" description="ABC transmembrane type-1" evidence="12">
    <location>
        <begin position="25"/>
        <end position="305"/>
    </location>
</feature>
<dbReference type="PANTHER" id="PTHR43394:SF1">
    <property type="entry name" value="ATP-BINDING CASSETTE SUB-FAMILY B MEMBER 10, MITOCHONDRIAL"/>
    <property type="match status" value="1"/>
</dbReference>
<comment type="caution">
    <text evidence="13">The sequence shown here is derived from an EMBL/GenBank/DDBJ whole genome shotgun (WGS) entry which is preliminary data.</text>
</comment>
<dbReference type="EMBL" id="VIRS01000048">
    <property type="protein sequence ID" value="TQS40066.1"/>
    <property type="molecule type" value="Genomic_DNA"/>
</dbReference>
<evidence type="ECO:0000256" key="9">
    <source>
        <dbReference type="ARBA" id="ARBA00061644"/>
    </source>
</evidence>
<dbReference type="CDD" id="cd18543">
    <property type="entry name" value="ABC_6TM_Rv0194_D1_like"/>
    <property type="match status" value="1"/>
</dbReference>
<feature type="transmembrane region" description="Helical" evidence="10">
    <location>
        <begin position="923"/>
        <end position="944"/>
    </location>
</feature>
<dbReference type="Proteomes" id="UP000317982">
    <property type="component" value="Unassembled WGS sequence"/>
</dbReference>
<dbReference type="InterPro" id="IPR036640">
    <property type="entry name" value="ABC1_TM_sf"/>
</dbReference>
<dbReference type="PROSITE" id="PS50929">
    <property type="entry name" value="ABC_TM1F"/>
    <property type="match status" value="2"/>
</dbReference>
<keyword evidence="8 10" id="KW-0472">Membrane</keyword>
<feature type="transmembrane region" description="Helical" evidence="10">
    <location>
        <begin position="60"/>
        <end position="80"/>
    </location>
</feature>
<feature type="transmembrane region" description="Helical" evidence="10">
    <location>
        <begin position="21"/>
        <end position="40"/>
    </location>
</feature>
<dbReference type="InterPro" id="IPR003593">
    <property type="entry name" value="AAA+_ATPase"/>
</dbReference>
<feature type="transmembrane region" description="Helical" evidence="10">
    <location>
        <begin position="712"/>
        <end position="731"/>
    </location>
</feature>
<feature type="domain" description="ABC transmembrane type-1" evidence="12">
    <location>
        <begin position="677"/>
        <end position="959"/>
    </location>
</feature>
<dbReference type="SUPFAM" id="SSF52540">
    <property type="entry name" value="P-loop containing nucleoside triphosphate hydrolases"/>
    <property type="match status" value="2"/>
</dbReference>
<organism evidence="13 14">
    <name type="scientific">Cryptosporangium phraense</name>
    <dbReference type="NCBI Taxonomy" id="2593070"/>
    <lineage>
        <taxon>Bacteria</taxon>
        <taxon>Bacillati</taxon>
        <taxon>Actinomycetota</taxon>
        <taxon>Actinomycetes</taxon>
        <taxon>Cryptosporangiales</taxon>
        <taxon>Cryptosporangiaceae</taxon>
        <taxon>Cryptosporangium</taxon>
    </lineage>
</organism>
<evidence type="ECO:0000256" key="6">
    <source>
        <dbReference type="ARBA" id="ARBA00022840"/>
    </source>
</evidence>
<dbReference type="GO" id="GO:0005886">
    <property type="term" value="C:plasma membrane"/>
    <property type="evidence" value="ECO:0007669"/>
    <property type="project" value="UniProtKB-SubCell"/>
</dbReference>
<dbReference type="SMART" id="SM00382">
    <property type="entry name" value="AAA"/>
    <property type="match status" value="2"/>
</dbReference>
<keyword evidence="4 10" id="KW-0812">Transmembrane</keyword>
<dbReference type="InterPro" id="IPR027417">
    <property type="entry name" value="P-loop_NTPase"/>
</dbReference>
<feature type="transmembrane region" description="Helical" evidence="10">
    <location>
        <begin position="133"/>
        <end position="154"/>
    </location>
</feature>
<feature type="transmembrane region" description="Helical" evidence="10">
    <location>
        <begin position="160"/>
        <end position="178"/>
    </location>
</feature>
<feature type="domain" description="ABC transporter" evidence="11">
    <location>
        <begin position="994"/>
        <end position="1229"/>
    </location>
</feature>
<dbReference type="GO" id="GO:0005524">
    <property type="term" value="F:ATP binding"/>
    <property type="evidence" value="ECO:0007669"/>
    <property type="project" value="UniProtKB-KW"/>
</dbReference>
<dbReference type="FunFam" id="3.40.50.300:FF:000299">
    <property type="entry name" value="ABC transporter ATP-binding protein/permease"/>
    <property type="match status" value="2"/>
</dbReference>
<feature type="transmembrane region" description="Helical" evidence="10">
    <location>
        <begin position="674"/>
        <end position="697"/>
    </location>
</feature>
<dbReference type="SUPFAM" id="SSF90123">
    <property type="entry name" value="ABC transporter transmembrane region"/>
    <property type="match status" value="2"/>
</dbReference>
<feature type="transmembrane region" description="Helical" evidence="10">
    <location>
        <begin position="245"/>
        <end position="270"/>
    </location>
</feature>
<evidence type="ECO:0000256" key="5">
    <source>
        <dbReference type="ARBA" id="ARBA00022741"/>
    </source>
</evidence>
<dbReference type="InterPro" id="IPR011527">
    <property type="entry name" value="ABC1_TM_dom"/>
</dbReference>
<dbReference type="Pfam" id="PF00664">
    <property type="entry name" value="ABC_membrane"/>
    <property type="match status" value="2"/>
</dbReference>
<evidence type="ECO:0000313" key="14">
    <source>
        <dbReference type="Proteomes" id="UP000317982"/>
    </source>
</evidence>
<dbReference type="Gene3D" id="3.40.50.300">
    <property type="entry name" value="P-loop containing nucleotide triphosphate hydrolases"/>
    <property type="match status" value="2"/>
</dbReference>
<name>A0A545AFF4_9ACTN</name>
<dbReference type="Pfam" id="PF00005">
    <property type="entry name" value="ABC_tran"/>
    <property type="match status" value="2"/>
</dbReference>
<keyword evidence="7 10" id="KW-1133">Transmembrane helix</keyword>
<dbReference type="PROSITE" id="PS50893">
    <property type="entry name" value="ABC_TRANSPORTER_2"/>
    <property type="match status" value="2"/>
</dbReference>
<protein>
    <submittedName>
        <fullName evidence="13">ABC transporter ATP-binding protein</fullName>
    </submittedName>
</protein>
<sequence length="1249" mass="132535">MPTSKSGGWIRRLFSACWAHPGLVVGVLVASFGATLLEGIAPLLTRAAIDDAVGGRVDRVTLIVSILAGLAVLRFAATFFRRYTAGRLSLDVQHDLRNRVFTTLQRFDGRRQDALRTGQVVSRAISDLQLVQGILAFIPFSLGMVLLFVIAVVAMFSLSVPLTLVSLAVAPAVAWAATRSRKRLFPATWSAQQRAGEVAERVEEAVTGVRVVKGFAQETREIVALETTARRLFADRMRAARINAVLTPTLAALPQLGQVAVLALGGWLALTDRITIGTFVAFAAYLATLAGATRVVSGLLTMGQLARAGVERVYDVIESEPSVKDPAEPQELPKTPLGIRYDDVEFGYTPDDTVLDRLSLDVQPGETLALVGPPGSGKSTLALLLTRFYDVRGGSVALGGVDVRNLRLADLRGAIGVVFEEAFLFSASVRANIAYGRPDATEAEVEAVARAVEADGFIRALPDGYDTLVGERGLTLSGGQRQRIALARALLTDPRVLLLDDATSAVDNVTEAAIHATLRQVTADRTTILIAHRRSTLALADRVAVLDGGRVVDVGTQAELADRSPLFRALLAGPDDAAEEDPVGTQGSVPVPNADAVTPALWPEVEETDDPLINAPVRAGGGHFDQGGTPATPELLAAVRALPPATEEPTLPGIDPRAPDPQFRLGRLLGPVRWLLWATIALIALDAAATVAFPLLAQHAIDAGVVGGSERALLVTAVLGVLVVAVDWLAVRTQTVTASQAGEKVLYLLRIRSFSHLQRLGLDYYERELAGRIMTRMTTDVDALSTFLQTGLATAVVSVLTIVGVTAALLLTDAGLAVIALSVLPLVILGTLVFRKLSAVAYEQARERVSIVNADFQENVSGMRVAQAYVRESRSAADFARRSDAYRRSRMRAQTYIATFFPFVGVLSDLGQAAVLAVGAHRIASGGVTPGILTAFLLYLGLFFQPIQQLSQVFDGYQQARIGLGRIGDLLRTPTSVVDATEPIAIPQRLDGRVELRDARFRYAGADTEALRGVSLAIEPGETVALVGETGAGKSTVLKLLARFYDVTGGAVLIDGVDVRKYRLADYRGRLGVVPQEPHLFTGDVASNISYGRPESPPAVVEGAARAVGAIGMVGSIQGGFRHPVSERGGGLSAGQRQLVSLARAEVVDPDLLLLDEATAALDPASEAVVLAAGDALSRRRTTVVIAHRLATAARADRIIVMENGEIAEQGTHADLVAADGVYARLWAEDGAAALEAELFERGEVDPVG</sequence>
<dbReference type="InterPro" id="IPR003439">
    <property type="entry name" value="ABC_transporter-like_ATP-bd"/>
</dbReference>
<feature type="transmembrane region" description="Helical" evidence="10">
    <location>
        <begin position="816"/>
        <end position="834"/>
    </location>
</feature>
<dbReference type="OrthoDB" id="9806127at2"/>
<dbReference type="RefSeq" id="WP_142709522.1">
    <property type="nucleotide sequence ID" value="NZ_VIRS01000048.1"/>
</dbReference>
<reference evidence="13 14" key="1">
    <citation type="submission" date="2019-07" db="EMBL/GenBank/DDBJ databases">
        <title>Cryptosporangium phraense sp. nov., isolated from plant litter.</title>
        <authorList>
            <person name="Suriyachadkun C."/>
        </authorList>
    </citation>
    <scope>NUCLEOTIDE SEQUENCE [LARGE SCALE GENOMIC DNA]</scope>
    <source>
        <strain evidence="13 14">A-T 5661</strain>
    </source>
</reference>
<evidence type="ECO:0000313" key="13">
    <source>
        <dbReference type="EMBL" id="TQS40066.1"/>
    </source>
</evidence>
<keyword evidence="3" id="KW-1003">Cell membrane</keyword>
<gene>
    <name evidence="13" type="ORF">FL583_36720</name>
</gene>
<dbReference type="GO" id="GO:0016887">
    <property type="term" value="F:ATP hydrolysis activity"/>
    <property type="evidence" value="ECO:0007669"/>
    <property type="project" value="InterPro"/>
</dbReference>
<dbReference type="GO" id="GO:0015421">
    <property type="term" value="F:ABC-type oligopeptide transporter activity"/>
    <property type="evidence" value="ECO:0007669"/>
    <property type="project" value="TreeGrafter"/>
</dbReference>
<keyword evidence="6 13" id="KW-0067">ATP-binding</keyword>
<evidence type="ECO:0000259" key="11">
    <source>
        <dbReference type="PROSITE" id="PS50893"/>
    </source>
</evidence>
<evidence type="ECO:0000256" key="1">
    <source>
        <dbReference type="ARBA" id="ARBA00004651"/>
    </source>
</evidence>